<dbReference type="Pfam" id="PF08448">
    <property type="entry name" value="PAS_4"/>
    <property type="match status" value="1"/>
</dbReference>
<dbReference type="PROSITE" id="PS50885">
    <property type="entry name" value="HAMP"/>
    <property type="match status" value="1"/>
</dbReference>
<dbReference type="PROSITE" id="PS50887">
    <property type="entry name" value="GGDEF"/>
    <property type="match status" value="1"/>
</dbReference>
<evidence type="ECO:0000256" key="2">
    <source>
        <dbReference type="SAM" id="Phobius"/>
    </source>
</evidence>
<evidence type="ECO:0000259" key="4">
    <source>
        <dbReference type="PROSITE" id="PS50113"/>
    </source>
</evidence>
<dbReference type="InterPro" id="IPR013656">
    <property type="entry name" value="PAS_4"/>
</dbReference>
<dbReference type="Proteomes" id="UP000199771">
    <property type="component" value="Unassembled WGS sequence"/>
</dbReference>
<dbReference type="Gene3D" id="6.10.340.10">
    <property type="match status" value="1"/>
</dbReference>
<organism evidence="7 8">
    <name type="scientific">Fontimonas thermophila</name>
    <dbReference type="NCBI Taxonomy" id="1076937"/>
    <lineage>
        <taxon>Bacteria</taxon>
        <taxon>Pseudomonadati</taxon>
        <taxon>Pseudomonadota</taxon>
        <taxon>Gammaproteobacteria</taxon>
        <taxon>Nevskiales</taxon>
        <taxon>Nevskiaceae</taxon>
        <taxon>Fontimonas</taxon>
    </lineage>
</organism>
<feature type="transmembrane region" description="Helical" evidence="2">
    <location>
        <begin position="154"/>
        <end position="178"/>
    </location>
</feature>
<dbReference type="CDD" id="cd00130">
    <property type="entry name" value="PAS"/>
    <property type="match status" value="1"/>
</dbReference>
<dbReference type="OrthoDB" id="8929028at2"/>
<dbReference type="InterPro" id="IPR029787">
    <property type="entry name" value="Nucleotide_cyclase"/>
</dbReference>
<reference evidence="7 8" key="1">
    <citation type="submission" date="2016-10" db="EMBL/GenBank/DDBJ databases">
        <authorList>
            <person name="de Groot N.N."/>
        </authorList>
    </citation>
    <scope>NUCLEOTIDE SEQUENCE [LARGE SCALE GENOMIC DNA]</scope>
    <source>
        <strain evidence="7 8">DSM 23609</strain>
    </source>
</reference>
<evidence type="ECO:0000313" key="7">
    <source>
        <dbReference type="EMBL" id="SFF57407.1"/>
    </source>
</evidence>
<dbReference type="NCBIfam" id="TIGR00254">
    <property type="entry name" value="GGDEF"/>
    <property type="match status" value="1"/>
</dbReference>
<dbReference type="GO" id="GO:0007165">
    <property type="term" value="P:signal transduction"/>
    <property type="evidence" value="ECO:0007669"/>
    <property type="project" value="InterPro"/>
</dbReference>
<comment type="cofactor">
    <cofactor evidence="1">
        <name>Mg(2+)</name>
        <dbReference type="ChEBI" id="CHEBI:18420"/>
    </cofactor>
</comment>
<feature type="domain" description="GGDEF" evidence="6">
    <location>
        <begin position="394"/>
        <end position="528"/>
    </location>
</feature>
<dbReference type="GO" id="GO:0016020">
    <property type="term" value="C:membrane"/>
    <property type="evidence" value="ECO:0007669"/>
    <property type="project" value="InterPro"/>
</dbReference>
<dbReference type="GO" id="GO:0003824">
    <property type="term" value="F:catalytic activity"/>
    <property type="evidence" value="ECO:0007669"/>
    <property type="project" value="UniProtKB-ARBA"/>
</dbReference>
<feature type="domain" description="HAMP" evidence="5">
    <location>
        <begin position="179"/>
        <end position="233"/>
    </location>
</feature>
<dbReference type="AlphaFoldDB" id="A0A1I2JWJ1"/>
<keyword evidence="8" id="KW-1185">Reference proteome</keyword>
<evidence type="ECO:0000259" key="3">
    <source>
        <dbReference type="PROSITE" id="PS50112"/>
    </source>
</evidence>
<dbReference type="Pfam" id="PF00990">
    <property type="entry name" value="GGDEF"/>
    <property type="match status" value="1"/>
</dbReference>
<keyword evidence="2" id="KW-0812">Transmembrane</keyword>
<dbReference type="EMBL" id="FOOC01000009">
    <property type="protein sequence ID" value="SFF57407.1"/>
    <property type="molecule type" value="Genomic_DNA"/>
</dbReference>
<dbReference type="PROSITE" id="PS50113">
    <property type="entry name" value="PAC"/>
    <property type="match status" value="1"/>
</dbReference>
<evidence type="ECO:0000256" key="1">
    <source>
        <dbReference type="ARBA" id="ARBA00001946"/>
    </source>
</evidence>
<gene>
    <name evidence="7" type="ORF">SAMN04488120_109106</name>
</gene>
<dbReference type="Gene3D" id="3.30.450.20">
    <property type="entry name" value="PAS domain"/>
    <property type="match status" value="1"/>
</dbReference>
<protein>
    <submittedName>
        <fullName evidence="7">PAS domain S-box-containing protein/diguanylate cyclase (GGDEF) domain-containing protein</fullName>
    </submittedName>
</protein>
<dbReference type="InterPro" id="IPR000700">
    <property type="entry name" value="PAS-assoc_C"/>
</dbReference>
<proteinExistence type="predicted"/>
<dbReference type="InterPro" id="IPR035965">
    <property type="entry name" value="PAS-like_dom_sf"/>
</dbReference>
<dbReference type="PANTHER" id="PTHR44757:SF2">
    <property type="entry name" value="BIOFILM ARCHITECTURE MAINTENANCE PROTEIN MBAA"/>
    <property type="match status" value="1"/>
</dbReference>
<dbReference type="SUPFAM" id="SSF55785">
    <property type="entry name" value="PYP-like sensor domain (PAS domain)"/>
    <property type="match status" value="1"/>
</dbReference>
<dbReference type="CDD" id="cd01949">
    <property type="entry name" value="GGDEF"/>
    <property type="match status" value="1"/>
</dbReference>
<dbReference type="PROSITE" id="PS50112">
    <property type="entry name" value="PAS"/>
    <property type="match status" value="1"/>
</dbReference>
<evidence type="ECO:0000259" key="6">
    <source>
        <dbReference type="PROSITE" id="PS50887"/>
    </source>
</evidence>
<evidence type="ECO:0000259" key="5">
    <source>
        <dbReference type="PROSITE" id="PS50885"/>
    </source>
</evidence>
<keyword evidence="2" id="KW-1133">Transmembrane helix</keyword>
<dbReference type="InterPro" id="IPR000160">
    <property type="entry name" value="GGDEF_dom"/>
</dbReference>
<dbReference type="SMART" id="SM00267">
    <property type="entry name" value="GGDEF"/>
    <property type="match status" value="1"/>
</dbReference>
<dbReference type="FunFam" id="3.30.70.270:FF:000001">
    <property type="entry name" value="Diguanylate cyclase domain protein"/>
    <property type="match status" value="1"/>
</dbReference>
<dbReference type="InterPro" id="IPR052155">
    <property type="entry name" value="Biofilm_reg_signaling"/>
</dbReference>
<feature type="domain" description="PAC" evidence="4">
    <location>
        <begin position="314"/>
        <end position="361"/>
    </location>
</feature>
<dbReference type="InterPro" id="IPR000014">
    <property type="entry name" value="PAS"/>
</dbReference>
<dbReference type="SUPFAM" id="SSF55073">
    <property type="entry name" value="Nucleotide cyclase"/>
    <property type="match status" value="1"/>
</dbReference>
<dbReference type="InterPro" id="IPR003660">
    <property type="entry name" value="HAMP_dom"/>
</dbReference>
<name>A0A1I2JWJ1_9GAMM</name>
<evidence type="ECO:0000313" key="8">
    <source>
        <dbReference type="Proteomes" id="UP000199771"/>
    </source>
</evidence>
<dbReference type="InterPro" id="IPR043128">
    <property type="entry name" value="Rev_trsase/Diguanyl_cyclase"/>
</dbReference>
<dbReference type="NCBIfam" id="TIGR00229">
    <property type="entry name" value="sensory_box"/>
    <property type="match status" value="1"/>
</dbReference>
<feature type="transmembrane region" description="Helical" evidence="2">
    <location>
        <begin position="20"/>
        <end position="43"/>
    </location>
</feature>
<keyword evidence="2" id="KW-0472">Membrane</keyword>
<feature type="domain" description="PAS" evidence="3">
    <location>
        <begin position="245"/>
        <end position="285"/>
    </location>
</feature>
<dbReference type="RefSeq" id="WP_091534477.1">
    <property type="nucleotide sequence ID" value="NZ_FOOC01000009.1"/>
</dbReference>
<accession>A0A1I2JWJ1</accession>
<sequence>MTIAAWTRRWLPRSIVGRTTLAIITLAVLLGALFTGLATWLLYGSEKARLTQRLDALLSTVEKTVSVACFVKDEVLAREIVAGLMSNDIVAGARIVADGVTLSEQTRSGALADHRDASLAITHPVYSPFDTREQVGEIVLYASRSTLHELALNYIRYVVFVIGLEVALMALAVAWVVYNLITRPIKSISDELHRLELRTGMRLRVPRRNEKDELGRLVSDVNALIARLTALIDTERRLRLEREANERRLALIFEKVHTGIFEIERSGLLRSWNPAFVHTLGPPPEPPQLQALLPQHAEQLRALIDDSLATGAVREADLELSGSDGSTRWVELSLTPVDETMLQGVVDDITERKHAELAARQLAVRDTLTGVLNRRGLEAGLASVFERRKREPGLAVALLLIDLDHFKQANDTHGHAAGDAVLRHVAGVLERAVRRTDLVARLGGDEFVVALVGIDGLAKAERIARSIVDEIQRPIALGDGVQVQIGASVGVAMAAPADASAAAVLARADAAMYAAKQAGRGRVGIAPMPGGTEACAGSPASGAG</sequence>
<dbReference type="PANTHER" id="PTHR44757">
    <property type="entry name" value="DIGUANYLATE CYCLASE DGCP"/>
    <property type="match status" value="1"/>
</dbReference>
<dbReference type="Gene3D" id="3.30.70.270">
    <property type="match status" value="1"/>
</dbReference>
<dbReference type="STRING" id="1076937.SAMN04488120_109106"/>